<feature type="domain" description="AP2/ERF" evidence="9">
    <location>
        <begin position="38"/>
        <end position="98"/>
    </location>
</feature>
<dbReference type="Gene3D" id="3.30.730.10">
    <property type="entry name" value="AP2/ERF domain"/>
    <property type="match status" value="1"/>
</dbReference>
<comment type="caution">
    <text evidence="10">The sequence shown here is derived from an EMBL/GenBank/DDBJ whole genome shotgun (WGS) entry which is preliminary data.</text>
</comment>
<evidence type="ECO:0000313" key="11">
    <source>
        <dbReference type="Proteomes" id="UP000822688"/>
    </source>
</evidence>
<feature type="coiled-coil region" evidence="8">
    <location>
        <begin position="285"/>
        <end position="312"/>
    </location>
</feature>
<dbReference type="PROSITE" id="PS51032">
    <property type="entry name" value="AP2_ERF"/>
    <property type="match status" value="1"/>
</dbReference>
<dbReference type="InterPro" id="IPR016177">
    <property type="entry name" value="DNA-bd_dom_sf"/>
</dbReference>
<dbReference type="AlphaFoldDB" id="A0A8T0J4M9"/>
<evidence type="ECO:0000256" key="6">
    <source>
        <dbReference type="ARBA" id="ARBA00023242"/>
    </source>
</evidence>
<dbReference type="GO" id="GO:0003700">
    <property type="term" value="F:DNA-binding transcription factor activity"/>
    <property type="evidence" value="ECO:0007669"/>
    <property type="project" value="InterPro"/>
</dbReference>
<dbReference type="PANTHER" id="PTHR31839">
    <property type="entry name" value="DEHYDRATION-RESPONSIVE ELEMENT-BINDING PROTEIN 1D"/>
    <property type="match status" value="1"/>
</dbReference>
<evidence type="ECO:0000256" key="2">
    <source>
        <dbReference type="ARBA" id="ARBA00023015"/>
    </source>
</evidence>
<keyword evidence="6" id="KW-0539">Nucleus</keyword>
<evidence type="ECO:0000256" key="4">
    <source>
        <dbReference type="ARBA" id="ARBA00023159"/>
    </source>
</evidence>
<dbReference type="GO" id="GO:0003677">
    <property type="term" value="F:DNA binding"/>
    <property type="evidence" value="ECO:0007669"/>
    <property type="project" value="UniProtKB-KW"/>
</dbReference>
<comment type="subcellular location">
    <subcellularLocation>
        <location evidence="1">Nucleus</location>
    </subcellularLocation>
</comment>
<evidence type="ECO:0000313" key="10">
    <source>
        <dbReference type="EMBL" id="KAG0590009.1"/>
    </source>
</evidence>
<dbReference type="InterPro" id="IPR036955">
    <property type="entry name" value="AP2/ERF_dom_sf"/>
</dbReference>
<reference evidence="10" key="1">
    <citation type="submission" date="2020-06" db="EMBL/GenBank/DDBJ databases">
        <title>WGS assembly of Ceratodon purpureus strain R40.</title>
        <authorList>
            <person name="Carey S.B."/>
            <person name="Jenkins J."/>
            <person name="Shu S."/>
            <person name="Lovell J.T."/>
            <person name="Sreedasyam A."/>
            <person name="Maumus F."/>
            <person name="Tiley G.P."/>
            <person name="Fernandez-Pozo N."/>
            <person name="Barry K."/>
            <person name="Chen C."/>
            <person name="Wang M."/>
            <person name="Lipzen A."/>
            <person name="Daum C."/>
            <person name="Saski C.A."/>
            <person name="Payton A.C."/>
            <person name="Mcbreen J.C."/>
            <person name="Conrad R.E."/>
            <person name="Kollar L.M."/>
            <person name="Olsson S."/>
            <person name="Huttunen S."/>
            <person name="Landis J.B."/>
            <person name="Wickett N.J."/>
            <person name="Johnson M.G."/>
            <person name="Rensing S.A."/>
            <person name="Grimwood J."/>
            <person name="Schmutz J."/>
            <person name="Mcdaniel S.F."/>
        </authorList>
    </citation>
    <scope>NUCLEOTIDE SEQUENCE</scope>
    <source>
        <strain evidence="10">R40</strain>
    </source>
</reference>
<accession>A0A8T0J4M9</accession>
<dbReference type="SUPFAM" id="SSF54171">
    <property type="entry name" value="DNA-binding domain"/>
    <property type="match status" value="1"/>
</dbReference>
<name>A0A8T0J4M9_CERPU</name>
<dbReference type="SMART" id="SM00380">
    <property type="entry name" value="AP2"/>
    <property type="match status" value="1"/>
</dbReference>
<evidence type="ECO:0000256" key="5">
    <source>
        <dbReference type="ARBA" id="ARBA00023163"/>
    </source>
</evidence>
<sequence>MASVEVDTLRRGFYADVSDPVFLAGQSPKKTRGKESSKHYGVRLRPDHCKWVAEIRVPKNVDKKVWLGTFDSEEGAARAVDLARNLLKCKQKRPANFPCNSLSAYSEKIPTNLNLDNLQDDSMFKEIILFVKRKAQEYAASFVPNKIAYISISTDQILAPVESFEPSSEEEKLLKLPEYDHLKAVKADFTKFYTVCPAEEPDGHEWHKIVLENVVQEFNDGSSAMDESFAEVTADSPCLETNSKFDGKKRKSIDDDGLVTKIAPLIKQQIEDALSSTLLPLVSVLRSREEDEQKHRETLLALEEEKLALKREKLLFKRRRVALSQPDLRSSYSPRWGYKKQGHGLRLKTSALR</sequence>
<evidence type="ECO:0000256" key="8">
    <source>
        <dbReference type="SAM" id="Coils"/>
    </source>
</evidence>
<evidence type="ECO:0000256" key="7">
    <source>
        <dbReference type="ARBA" id="ARBA00024343"/>
    </source>
</evidence>
<dbReference type="GO" id="GO:0005634">
    <property type="term" value="C:nucleus"/>
    <property type="evidence" value="ECO:0007669"/>
    <property type="project" value="UniProtKB-SubCell"/>
</dbReference>
<gene>
    <name evidence="10" type="ORF">KC19_1G063700</name>
</gene>
<keyword evidence="3" id="KW-0238">DNA-binding</keyword>
<organism evidence="10 11">
    <name type="scientific">Ceratodon purpureus</name>
    <name type="common">Fire moss</name>
    <name type="synonym">Dicranum purpureum</name>
    <dbReference type="NCBI Taxonomy" id="3225"/>
    <lineage>
        <taxon>Eukaryota</taxon>
        <taxon>Viridiplantae</taxon>
        <taxon>Streptophyta</taxon>
        <taxon>Embryophyta</taxon>
        <taxon>Bryophyta</taxon>
        <taxon>Bryophytina</taxon>
        <taxon>Bryopsida</taxon>
        <taxon>Dicranidae</taxon>
        <taxon>Pseudoditrichales</taxon>
        <taxon>Ditrichaceae</taxon>
        <taxon>Ceratodon</taxon>
    </lineage>
</organism>
<keyword evidence="4" id="KW-0010">Activator</keyword>
<keyword evidence="2" id="KW-0805">Transcription regulation</keyword>
<proteinExistence type="inferred from homology"/>
<evidence type="ECO:0000256" key="3">
    <source>
        <dbReference type="ARBA" id="ARBA00023125"/>
    </source>
</evidence>
<dbReference type="InterPro" id="IPR045277">
    <property type="entry name" value="DRE1A-I"/>
</dbReference>
<evidence type="ECO:0000259" key="9">
    <source>
        <dbReference type="PROSITE" id="PS51032"/>
    </source>
</evidence>
<dbReference type="PANTHER" id="PTHR31839:SF2">
    <property type="entry name" value="DEHYDRATION-RESPONSIVE ELEMENT-BINDING PROTEIN 1D"/>
    <property type="match status" value="1"/>
</dbReference>
<keyword evidence="8" id="KW-0175">Coiled coil</keyword>
<protein>
    <recommendedName>
        <fullName evidence="9">AP2/ERF domain-containing protein</fullName>
    </recommendedName>
</protein>
<evidence type="ECO:0000256" key="1">
    <source>
        <dbReference type="ARBA" id="ARBA00004123"/>
    </source>
</evidence>
<keyword evidence="5" id="KW-0804">Transcription</keyword>
<comment type="similarity">
    <text evidence="7">Belongs to the AP2/ERF transcription factor family. ERF subfamily.</text>
</comment>
<dbReference type="Proteomes" id="UP000822688">
    <property type="component" value="Chromosome 1"/>
</dbReference>
<dbReference type="InterPro" id="IPR001471">
    <property type="entry name" value="AP2/ERF_dom"/>
</dbReference>
<dbReference type="EMBL" id="CM026421">
    <property type="protein sequence ID" value="KAG0590009.1"/>
    <property type="molecule type" value="Genomic_DNA"/>
</dbReference>
<keyword evidence="11" id="KW-1185">Reference proteome</keyword>
<dbReference type="CDD" id="cd00018">
    <property type="entry name" value="AP2"/>
    <property type="match status" value="1"/>
</dbReference>